<feature type="compositionally biased region" description="Polar residues" evidence="1">
    <location>
        <begin position="72"/>
        <end position="104"/>
    </location>
</feature>
<name>A0AB33A4K8_9MYCO</name>
<proteinExistence type="predicted"/>
<feature type="region of interest" description="Disordered" evidence="1">
    <location>
        <begin position="44"/>
        <end position="234"/>
    </location>
</feature>
<protein>
    <submittedName>
        <fullName evidence="2">Uncharacterized protein</fullName>
    </submittedName>
</protein>
<dbReference type="EMBL" id="CP004374">
    <property type="protein sequence ID" value="AGM26642.1"/>
    <property type="molecule type" value="Genomic_DNA"/>
</dbReference>
<reference evidence="2 3" key="1">
    <citation type="journal article" date="2013" name="Genome Announc.">
        <title>Complete Genome Sequence of Mycobacterium massiliense Clinical Strain Asan 50594, Belonging to the Type II Genotype.</title>
        <authorList>
            <person name="Kim B.J."/>
            <person name="Kim B.R."/>
            <person name="Hong S.H."/>
            <person name="Seok S.H."/>
            <person name="Kook Y.H."/>
            <person name="Kim B.J."/>
        </authorList>
    </citation>
    <scope>NUCLEOTIDE SEQUENCE [LARGE SCALE GENOMIC DNA]</scope>
    <source>
        <strain evidence="2 3">50594</strain>
    </source>
</reference>
<dbReference type="Proteomes" id="UP000013961">
    <property type="component" value="Chromosome"/>
</dbReference>
<feature type="compositionally biased region" description="Gly residues" evidence="1">
    <location>
        <begin position="61"/>
        <end position="71"/>
    </location>
</feature>
<dbReference type="AlphaFoldDB" id="A0AB33A4K8"/>
<gene>
    <name evidence="2" type="ORF">MASS_0040</name>
</gene>
<sequence length="234" mass="24198">MAPTSSRKGPVPVGIRRGLAGAAIMAIAVAGWQLGTDPALDVGVFGLPGATAEPTGPPGPTGGGMTDGGGSQFQPPQIPNQMPDYQSGNQPPLDQSNGISIYNTGSPGAQQVPSQQGAQQAPQQAQQPAHGTQIPDYQTAAPYTQGPGQANPDYQAPQQQQPEQGHEQFSQQQQAQQTQVPQQTAQPTQPPKQAQPNPEPKQQQPAKPPSQQPPPKGEISKPAQVQPSDNAGCA</sequence>
<feature type="compositionally biased region" description="Low complexity" evidence="1">
    <location>
        <begin position="105"/>
        <end position="129"/>
    </location>
</feature>
<evidence type="ECO:0000313" key="3">
    <source>
        <dbReference type="Proteomes" id="UP000013961"/>
    </source>
</evidence>
<evidence type="ECO:0000256" key="1">
    <source>
        <dbReference type="SAM" id="MobiDB-lite"/>
    </source>
</evidence>
<feature type="compositionally biased region" description="Polar residues" evidence="1">
    <location>
        <begin position="223"/>
        <end position="234"/>
    </location>
</feature>
<dbReference type="KEGG" id="mabb:MASS_0040"/>
<evidence type="ECO:0000313" key="2">
    <source>
        <dbReference type="EMBL" id="AGM26642.1"/>
    </source>
</evidence>
<accession>A0AB33A4K8</accession>
<feature type="compositionally biased region" description="Pro residues" evidence="1">
    <location>
        <begin position="206"/>
        <end position="216"/>
    </location>
</feature>
<organism evidence="2 3">
    <name type="scientific">Mycobacteroides abscessus subsp. bolletii 50594</name>
    <dbReference type="NCBI Taxonomy" id="1303024"/>
    <lineage>
        <taxon>Bacteria</taxon>
        <taxon>Bacillati</taxon>
        <taxon>Actinomycetota</taxon>
        <taxon>Actinomycetes</taxon>
        <taxon>Mycobacteriales</taxon>
        <taxon>Mycobacteriaceae</taxon>
        <taxon>Mycobacteroides</taxon>
        <taxon>Mycobacteroides abscessus</taxon>
    </lineage>
</organism>
<feature type="compositionally biased region" description="Low complexity" evidence="1">
    <location>
        <begin position="149"/>
        <end position="205"/>
    </location>
</feature>